<organism evidence="2 3">
    <name type="scientific">Sorangium cellulosum So0157-2</name>
    <dbReference type="NCBI Taxonomy" id="1254432"/>
    <lineage>
        <taxon>Bacteria</taxon>
        <taxon>Pseudomonadati</taxon>
        <taxon>Myxococcota</taxon>
        <taxon>Polyangia</taxon>
        <taxon>Polyangiales</taxon>
        <taxon>Polyangiaceae</taxon>
        <taxon>Sorangium</taxon>
    </lineage>
</organism>
<dbReference type="RefSeq" id="WP_020738107.1">
    <property type="nucleotide sequence ID" value="NC_021658.1"/>
</dbReference>
<sequence length="71" mass="7564">MCHLAKSRSRRDARGGSGATWQLATQGHRATAPPGQTGEATAPGFVYGFLAVAFRVLGKRVVRPRARDVDA</sequence>
<accession>S4Y224</accession>
<dbReference type="Proteomes" id="UP000014803">
    <property type="component" value="Chromosome"/>
</dbReference>
<dbReference type="AlphaFoldDB" id="S4Y224"/>
<name>S4Y224_SORCE</name>
<dbReference type="PATRIC" id="fig|1254432.3.peg.7009"/>
<evidence type="ECO:0000313" key="2">
    <source>
        <dbReference type="EMBL" id="AGP38516.1"/>
    </source>
</evidence>
<feature type="compositionally biased region" description="Basic residues" evidence="1">
    <location>
        <begin position="1"/>
        <end position="11"/>
    </location>
</feature>
<evidence type="ECO:0000256" key="1">
    <source>
        <dbReference type="SAM" id="MobiDB-lite"/>
    </source>
</evidence>
<feature type="region of interest" description="Disordered" evidence="1">
    <location>
        <begin position="1"/>
        <end position="38"/>
    </location>
</feature>
<dbReference type="EMBL" id="CP003969">
    <property type="protein sequence ID" value="AGP38516.1"/>
    <property type="molecule type" value="Genomic_DNA"/>
</dbReference>
<protein>
    <submittedName>
        <fullName evidence="2">Uncharacterized protein</fullName>
    </submittedName>
</protein>
<reference evidence="2 3" key="1">
    <citation type="journal article" date="2013" name="Sci. Rep.">
        <title>Extraordinary expansion of a Sorangium cellulosum genome from an alkaline milieu.</title>
        <authorList>
            <person name="Han K."/>
            <person name="Li Z.F."/>
            <person name="Peng R."/>
            <person name="Zhu L.P."/>
            <person name="Zhou T."/>
            <person name="Wang L.G."/>
            <person name="Li S.G."/>
            <person name="Zhang X.B."/>
            <person name="Hu W."/>
            <person name="Wu Z.H."/>
            <person name="Qin N."/>
            <person name="Li Y.Z."/>
        </authorList>
    </citation>
    <scope>NUCLEOTIDE SEQUENCE [LARGE SCALE GENOMIC DNA]</scope>
    <source>
        <strain evidence="2 3">So0157-2</strain>
    </source>
</reference>
<proteinExistence type="predicted"/>
<dbReference type="KEGG" id="scu:SCE1572_31005"/>
<evidence type="ECO:0000313" key="3">
    <source>
        <dbReference type="Proteomes" id="UP000014803"/>
    </source>
</evidence>
<gene>
    <name evidence="2" type="ORF">SCE1572_31005</name>
</gene>
<dbReference type="HOGENOM" id="CLU_2737915_0_0_7"/>